<evidence type="ECO:0000256" key="4">
    <source>
        <dbReference type="ARBA" id="ARBA00011485"/>
    </source>
</evidence>
<dbReference type="UniPathway" id="UPA00705"/>
<keyword evidence="6" id="KW-0999">Mitochondrion inner membrane</keyword>
<evidence type="ECO:0000256" key="5">
    <source>
        <dbReference type="ARBA" id="ARBA00022692"/>
    </source>
</evidence>
<protein>
    <submittedName>
        <fullName evidence="13">Genetic suppressor element 1</fullName>
    </submittedName>
</protein>
<dbReference type="Gene3D" id="1.10.442.10">
    <property type="entry name" value="Cytochrome c oxidase subunit IV"/>
    <property type="match status" value="2"/>
</dbReference>
<feature type="compositionally biased region" description="Acidic residues" evidence="10">
    <location>
        <begin position="1084"/>
        <end position="1101"/>
    </location>
</feature>
<dbReference type="PANTHER" id="PTHR17608">
    <property type="entry name" value="GENETIC SUPPRESSOR ELEMENT 1"/>
    <property type="match status" value="1"/>
</dbReference>
<evidence type="ECO:0000313" key="13">
    <source>
        <dbReference type="EMBL" id="RXM29535.1"/>
    </source>
</evidence>
<gene>
    <name evidence="13" type="ORF">EOD39_0453</name>
</gene>
<evidence type="ECO:0000256" key="6">
    <source>
        <dbReference type="ARBA" id="ARBA00022792"/>
    </source>
</evidence>
<dbReference type="InterPro" id="IPR013288">
    <property type="entry name" value="Cyt_c_oxidase_su4"/>
</dbReference>
<dbReference type="Pfam" id="PF12540">
    <property type="entry name" value="DUF3736"/>
    <property type="match status" value="1"/>
</dbReference>
<dbReference type="Pfam" id="PF02936">
    <property type="entry name" value="COX4"/>
    <property type="match status" value="1"/>
</dbReference>
<evidence type="ECO:0000256" key="9">
    <source>
        <dbReference type="ARBA" id="ARBA00023136"/>
    </source>
</evidence>
<evidence type="ECO:0000256" key="10">
    <source>
        <dbReference type="SAM" id="MobiDB-lite"/>
    </source>
</evidence>
<evidence type="ECO:0000256" key="1">
    <source>
        <dbReference type="ARBA" id="ARBA00004434"/>
    </source>
</evidence>
<feature type="transmembrane region" description="Helical" evidence="11">
    <location>
        <begin position="1310"/>
        <end position="1330"/>
    </location>
</feature>
<keyword evidence="14" id="KW-1185">Reference proteome</keyword>
<keyword evidence="9 11" id="KW-0472">Membrane</keyword>
<dbReference type="InterPro" id="IPR022207">
    <property type="entry name" value="GSE-like"/>
</dbReference>
<dbReference type="GO" id="GO:0005743">
    <property type="term" value="C:mitochondrial inner membrane"/>
    <property type="evidence" value="ECO:0007669"/>
    <property type="project" value="UniProtKB-SubCell"/>
</dbReference>
<feature type="compositionally biased region" description="Low complexity" evidence="10">
    <location>
        <begin position="86"/>
        <end position="99"/>
    </location>
</feature>
<comment type="caution">
    <text evidence="13">The sequence shown here is derived from an EMBL/GenBank/DDBJ whole genome shotgun (WGS) entry which is preliminary data.</text>
</comment>
<feature type="region of interest" description="Disordered" evidence="10">
    <location>
        <begin position="76"/>
        <end position="184"/>
    </location>
</feature>
<name>A0A444U317_ACIRT</name>
<organism evidence="13 14">
    <name type="scientific">Acipenser ruthenus</name>
    <name type="common">Sterlet sturgeon</name>
    <dbReference type="NCBI Taxonomy" id="7906"/>
    <lineage>
        <taxon>Eukaryota</taxon>
        <taxon>Metazoa</taxon>
        <taxon>Chordata</taxon>
        <taxon>Craniata</taxon>
        <taxon>Vertebrata</taxon>
        <taxon>Euteleostomi</taxon>
        <taxon>Actinopterygii</taxon>
        <taxon>Chondrostei</taxon>
        <taxon>Acipenseriformes</taxon>
        <taxon>Acipenseridae</taxon>
        <taxon>Acipenser</taxon>
    </lineage>
</organism>
<reference evidence="13 14" key="1">
    <citation type="submission" date="2019-01" db="EMBL/GenBank/DDBJ databases">
        <title>Draft Genome and Complete Hox-Cluster Characterization of the Sterlet Sturgeon (Acipenser ruthenus).</title>
        <authorList>
            <person name="Wei Q."/>
        </authorList>
    </citation>
    <scope>NUCLEOTIDE SEQUENCE [LARGE SCALE GENOMIC DNA]</scope>
    <source>
        <strain evidence="13">WHYD16114868_AA</strain>
        <tissue evidence="13">Blood</tissue>
    </source>
</reference>
<dbReference type="EMBL" id="SCEB01215439">
    <property type="protein sequence ID" value="RXM29535.1"/>
    <property type="molecule type" value="Genomic_DNA"/>
</dbReference>
<feature type="domain" description="Genetic suppressor element-like" evidence="12">
    <location>
        <begin position="710"/>
        <end position="849"/>
    </location>
</feature>
<feature type="transmembrane region" description="Helical" evidence="11">
    <location>
        <begin position="1269"/>
        <end position="1290"/>
    </location>
</feature>
<dbReference type="PRINTS" id="PR01873">
    <property type="entry name" value="CYTCOXIDASE4"/>
</dbReference>
<feature type="region of interest" description="Disordered" evidence="10">
    <location>
        <begin position="613"/>
        <end position="644"/>
    </location>
</feature>
<dbReference type="CDD" id="cd00922">
    <property type="entry name" value="Cyt_c_Oxidase_IV"/>
    <property type="match status" value="1"/>
</dbReference>
<comment type="subcellular location">
    <subcellularLocation>
        <location evidence="1">Mitochondrion inner membrane</location>
        <topology evidence="1">Single-pass membrane protein</topology>
    </subcellularLocation>
</comment>
<dbReference type="Proteomes" id="UP000289886">
    <property type="component" value="Unassembled WGS sequence"/>
</dbReference>
<proteinExistence type="inferred from homology"/>
<feature type="compositionally biased region" description="Basic and acidic residues" evidence="10">
    <location>
        <begin position="344"/>
        <end position="412"/>
    </location>
</feature>
<dbReference type="InterPro" id="IPR004203">
    <property type="entry name" value="Cyt_c_oxidase_su4_fam"/>
</dbReference>
<evidence type="ECO:0000313" key="14">
    <source>
        <dbReference type="Proteomes" id="UP000289886"/>
    </source>
</evidence>
<accession>A0A444U317</accession>
<dbReference type="InterPro" id="IPR042337">
    <property type="entry name" value="GSE1"/>
</dbReference>
<feature type="compositionally biased region" description="Basic and acidic residues" evidence="10">
    <location>
        <begin position="613"/>
        <end position="628"/>
    </location>
</feature>
<evidence type="ECO:0000256" key="3">
    <source>
        <dbReference type="ARBA" id="ARBA00008135"/>
    </source>
</evidence>
<feature type="region of interest" description="Disordered" evidence="10">
    <location>
        <begin position="876"/>
        <end position="946"/>
    </location>
</feature>
<dbReference type="InterPro" id="IPR036639">
    <property type="entry name" value="Cyt_c_oxidase_su4_sf"/>
</dbReference>
<comment type="subunit">
    <text evidence="4">Component of the cytochrome c oxidase (complex IV, CIV), a multisubunit enzyme composed of 14 subunits. The complex is composed of a catalytic core of 3 subunits MT-CO1, MT-CO2 and MT-CO3, encoded in the mitochondrial DNA, and 11 supernumerary subunits COX4I, COX5A, COX5B, COX6A, COX6B, COX6C, COX7A, COX7B, COX7C, COX8 and NDUFA4, which are encoded in the nuclear genome. The complex exists as a monomer or a dimer and forms supercomplexes (SCs) in the inner mitochondrial membrane with NADH-ubiquinone oxidoreductase (complex I, CI) and ubiquinol-cytochrome c oxidoreductase (cytochrome b-c1 complex, complex III, CIII), resulting in different assemblies (supercomplex SCI(1)III(2)IV(1) and megacomplex MCI(2)III(2)IV(2)).</text>
</comment>
<evidence type="ECO:0000256" key="11">
    <source>
        <dbReference type="SAM" id="Phobius"/>
    </source>
</evidence>
<comment type="similarity">
    <text evidence="3">Belongs to the cytochrome c oxidase IV family.</text>
</comment>
<feature type="region of interest" description="Disordered" evidence="10">
    <location>
        <begin position="1080"/>
        <end position="1105"/>
    </location>
</feature>
<dbReference type="SUPFAM" id="SSF81406">
    <property type="entry name" value="Mitochondrial cytochrome c oxidase subunit IV"/>
    <property type="match status" value="2"/>
</dbReference>
<sequence length="1379" mass="154198">MSCNESVTLCIACMSHEPKSPSLGMISTATRTTATVSPLTPSPLSGSIVPNGSPAANSALSIQSAHSSSFAAALRKLAKQAEEPRGSSISSESSPVSSPATNHSSPASTPKRGPMGPIIVPQGCHSVPSTPPVVTIAPTKTVNGLWRSEGRQAESGSRGSSRDRLGPEHAQQQEKGGPSVPAHLIGNPYTFGLNPNSVVQDPRFQPLNSLPRQVHHVVPPASVPEDYLRGFRPYPIPEDLRMSSMPPLGLDPATAAAYYHPSYLAHPPFSAYRMDDSFCLSALRSPFYPMPAPSSMPPMHPSAVHMHLPGVRYPGELSHSSLSALQSERISERWRTSCGSVRGSVRENGRGSGRRRESVRWSGRRREREREREKERAREKELQASKALENHYLAELHALRGQPAEDRAKPAEKLTPNRPDKAKEPALPAPKPVQPGLHPASVPSTHLPVPSLISSHSGFLPHAGVPGLVGGPSGALATALLLQRTNEEEKWLARQRKMRQEKEDRQFQVSEFRQQVLEQHLDIGRPPEGDPWSDGHRPVHESMMREHLQHLGAPPPLISPKPQHPPPSTMLWNPASFVDSNPEPRRAHEPLHPGHYEHARQALSLVKGERLYSSEKLDESAKRKEMTEKYQPTRGPGAHEQGGHSYGTFLAELEKSAQTILNQQRASLSLPSQYSELSASHKASTSPYRNHQGVPPGPDPMLVYDEFLQQHRRLVSKLDLEERRRREASEKGYYYDLDDSYDESDEEEVRAHLQRVAEQPPLKLDESSEKTGFLQVFGLTTRSHKEDLLEQKRRKRRRMLRERSPSPLAIQNKRQTPPPPLSTRYTADQMNCSAELEEKKRFLTMFSLSHVNTHQRKDNEKVVELLQAIKQKGATLDSIKHSPRSLCKSPAAPPTVDQTTFHPLSDCETPPSARASTPSLPDAQKAMDTSRPEQLQPSEVPRPKEAAAAAVAVVPTFSGGDKARLGEGHTVKKNTSLLNSIRAQNAPKEAPHSQNGRSKPWESFTAEEFAHQFHESVLQSTQKALQKHKGSAARQISEPNHKLDSLVHYNIPELQSSVRAPHPQHNGQHNTIAARKELTVVREEESEEEEETEEEEEEDEEAPRPKWQGIEAIFEAYQEYIDEHSIERQVLQSQCRRLEAHHYNLSLTAEQLSHSMGFNKYLSNPQWLMSGSSVCSVFLLWVVLLSGAAAAGVAKVEDYALPAYFDRRESPLPDTTFVKHLSSEQLALKEKEKGSWAQMTEAEKLALYRISFNKSFAEMNMGTQEWKSVVAGVFFFIGLTGFVVMWQRKFVYRISFNKSFAEMNMGTQEWKSVVAGVFFFIGLTGFVVMWQRTFVYGDVPPTFTEEWIAAQTQRMLDMRMNPVEGFSNKWDYENKEWKK</sequence>
<evidence type="ECO:0000256" key="8">
    <source>
        <dbReference type="ARBA" id="ARBA00023128"/>
    </source>
</evidence>
<feature type="region of interest" description="Disordered" evidence="10">
    <location>
        <begin position="787"/>
        <end position="826"/>
    </location>
</feature>
<keyword evidence="8" id="KW-0496">Mitochondrion</keyword>
<dbReference type="GO" id="GO:0006123">
    <property type="term" value="P:mitochondrial electron transport, cytochrome c to oxygen"/>
    <property type="evidence" value="ECO:0007669"/>
    <property type="project" value="InterPro"/>
</dbReference>
<feature type="region of interest" description="Disordered" evidence="10">
    <location>
        <begin position="333"/>
        <end position="444"/>
    </location>
</feature>
<comment type="pathway">
    <text evidence="2">Energy metabolism; oxidative phosphorylation.</text>
</comment>
<evidence type="ECO:0000259" key="12">
    <source>
        <dbReference type="Pfam" id="PF12540"/>
    </source>
</evidence>
<dbReference type="PANTHER" id="PTHR17608:SF4">
    <property type="entry name" value="GENETIC SUPPRESSOR ELEMENT 1"/>
    <property type="match status" value="1"/>
</dbReference>
<keyword evidence="7 11" id="KW-1133">Transmembrane helix</keyword>
<dbReference type="FunFam" id="1.10.442.10:FF:000001">
    <property type="entry name" value="Cytochrome c oxidase subunit 4 isoform 1"/>
    <property type="match status" value="2"/>
</dbReference>
<evidence type="ECO:0000256" key="7">
    <source>
        <dbReference type="ARBA" id="ARBA00022989"/>
    </source>
</evidence>
<evidence type="ECO:0000256" key="2">
    <source>
        <dbReference type="ARBA" id="ARBA00004673"/>
    </source>
</evidence>
<keyword evidence="5 11" id="KW-0812">Transmembrane</keyword>
<dbReference type="GO" id="GO:0045277">
    <property type="term" value="C:respiratory chain complex IV"/>
    <property type="evidence" value="ECO:0007669"/>
    <property type="project" value="InterPro"/>
</dbReference>